<dbReference type="GO" id="GO:0000049">
    <property type="term" value="F:tRNA binding"/>
    <property type="evidence" value="ECO:0007669"/>
    <property type="project" value="UniProtKB-UniRule"/>
</dbReference>
<evidence type="ECO:0000256" key="7">
    <source>
        <dbReference type="ARBA" id="ARBA00022884"/>
    </source>
</evidence>
<dbReference type="EC" id="1.3.1.-" evidence="9"/>
<dbReference type="Gene3D" id="3.20.20.70">
    <property type="entry name" value="Aldolase class I"/>
    <property type="match status" value="1"/>
</dbReference>
<gene>
    <name evidence="9" type="primary">dusC</name>
    <name evidence="14" type="ORF">RRSL_04559</name>
</gene>
<feature type="binding site" evidence="9 12">
    <location>
        <position position="112"/>
    </location>
    <ligand>
        <name>FMN</name>
        <dbReference type="ChEBI" id="CHEBI:58210"/>
    </ligand>
</feature>
<evidence type="ECO:0000256" key="4">
    <source>
        <dbReference type="ARBA" id="ARBA00022643"/>
    </source>
</evidence>
<feature type="site" description="Interacts with tRNA; defines subfamily-specific binding signature" evidence="9">
    <location>
        <position position="79"/>
    </location>
</feature>
<keyword evidence="2 9" id="KW-0820">tRNA-binding</keyword>
<comment type="caution">
    <text evidence="14">The sequence shown here is derived from an EMBL/GenBank/DDBJ whole genome shotgun (WGS) entry which is preliminary data.</text>
</comment>
<protein>
    <recommendedName>
        <fullName evidence="9">tRNA-dihydrouridine(16) synthase</fullName>
        <ecNumber evidence="9">1.3.1.-</ecNumber>
    </recommendedName>
    <alternativeName>
        <fullName evidence="9">U16-specific dihydrouridine synthase</fullName>
        <shortName evidence="9">U16-specific Dus</shortName>
    </alternativeName>
    <alternativeName>
        <fullName evidence="9">tRNA-dihydrouridine synthase C</fullName>
    </alternativeName>
</protein>
<dbReference type="GO" id="GO:0050660">
    <property type="term" value="F:flavin adenine dinucleotide binding"/>
    <property type="evidence" value="ECO:0007669"/>
    <property type="project" value="InterPro"/>
</dbReference>
<keyword evidence="5 9" id="KW-0819">tRNA processing</keyword>
<dbReference type="SUPFAM" id="SSF51395">
    <property type="entry name" value="FMN-linked oxidoreductases"/>
    <property type="match status" value="1"/>
</dbReference>
<feature type="binding site" evidence="9 12">
    <location>
        <position position="183"/>
    </location>
    <ligand>
        <name>FMN</name>
        <dbReference type="ChEBI" id="CHEBI:58210"/>
    </ligand>
</feature>
<comment type="similarity">
    <text evidence="10">Belongs to the dus family.</text>
</comment>
<dbReference type="InterPro" id="IPR042270">
    <property type="entry name" value="DusC_C"/>
</dbReference>
<keyword evidence="6 9" id="KW-0521">NADP</keyword>
<evidence type="ECO:0000256" key="3">
    <source>
        <dbReference type="ARBA" id="ARBA00022630"/>
    </source>
</evidence>
<evidence type="ECO:0000256" key="12">
    <source>
        <dbReference type="PIRSR" id="PIRSR006621-2"/>
    </source>
</evidence>
<dbReference type="Gene3D" id="1.20.225.30">
    <property type="entry name" value="Dihydrouridine synthase, C-terminal recognition domain"/>
    <property type="match status" value="1"/>
</dbReference>
<dbReference type="InterPro" id="IPR035587">
    <property type="entry name" value="DUS-like_FMN-bd"/>
</dbReference>
<dbReference type="HAMAP" id="MF_02043">
    <property type="entry name" value="DusC_subfam"/>
    <property type="match status" value="1"/>
</dbReference>
<dbReference type="InterPro" id="IPR032886">
    <property type="entry name" value="DusC"/>
</dbReference>
<feature type="domain" description="DUS-like FMN-binding" evidence="13">
    <location>
        <begin position="48"/>
        <end position="311"/>
    </location>
</feature>
<feature type="binding site" evidence="9 12">
    <location>
        <begin position="267"/>
        <end position="268"/>
    </location>
    <ligand>
        <name>FMN</name>
        <dbReference type="ChEBI" id="CHEBI:58210"/>
    </ligand>
</feature>
<feature type="binding site" evidence="12">
    <location>
        <position position="212"/>
    </location>
    <ligand>
        <name>FMN</name>
        <dbReference type="ChEBI" id="CHEBI:58210"/>
    </ligand>
</feature>
<dbReference type="PROSITE" id="PS01136">
    <property type="entry name" value="UPF0034"/>
    <property type="match status" value="1"/>
</dbReference>
<evidence type="ECO:0000256" key="1">
    <source>
        <dbReference type="ARBA" id="ARBA00001917"/>
    </source>
</evidence>
<feature type="site" description="Interacts with tRNA" evidence="9">
    <location>
        <position position="220"/>
    </location>
</feature>
<keyword evidence="12" id="KW-0547">Nucleotide-binding</keyword>
<keyword evidence="8 9" id="KW-0560">Oxidoreductase</keyword>
<sequence length="369" mass="39880">MRVRGGEARGIVAIPRGSLSPPHGCHHVRCQCPARAPAGTRFLMSRLLLAPMEGVADFVMRDVLTRAGGYDGCVSEFVRVTGSLLPARFYERETPEIRNGGCTASGTPMVIQLLGSDPVWLARNAAQAATISPHGIDLNFGCPAKVVNRHGGGAMLLSTPELLHTIVSAVRAAVPANIAVTAKMRLGVSDTSLAIDCATALAEGGAASLVVHARTRDHGYRPPAHWDWIARIADAVEVPVIANGEVWTVADWERCRAVSGCDDVMIGRGAVSDPFLAQRIRGQMERTPSNAEWPLVLRYLVDYLKMLHARIAACHEHGRVKLWLSYLKRTWPQAAELHTAIRRLQDAVEIQGVIESTLDRLGRPGALNG</sequence>
<organism evidence="14 15">
    <name type="scientific">Ralstonia solanacearum (strain UW551)</name>
    <dbReference type="NCBI Taxonomy" id="342110"/>
    <lineage>
        <taxon>Bacteria</taxon>
        <taxon>Pseudomonadati</taxon>
        <taxon>Pseudomonadota</taxon>
        <taxon>Betaproteobacteria</taxon>
        <taxon>Burkholderiales</taxon>
        <taxon>Burkholderiaceae</taxon>
        <taxon>Ralstonia</taxon>
        <taxon>Ralstonia solanacearum species complex</taxon>
    </lineage>
</organism>
<dbReference type="Pfam" id="PF01207">
    <property type="entry name" value="Dus"/>
    <property type="match status" value="1"/>
</dbReference>
<evidence type="ECO:0000313" key="14">
    <source>
        <dbReference type="EMBL" id="EAP74700.1"/>
    </source>
</evidence>
<feature type="site" description="Interacts with tRNA; defines subfamily-specific binding signature" evidence="9">
    <location>
        <position position="321"/>
    </location>
</feature>
<proteinExistence type="inferred from homology"/>
<dbReference type="EMBL" id="AAKL01000002">
    <property type="protein sequence ID" value="EAP74700.1"/>
    <property type="molecule type" value="Genomic_DNA"/>
</dbReference>
<evidence type="ECO:0000256" key="2">
    <source>
        <dbReference type="ARBA" id="ARBA00022555"/>
    </source>
</evidence>
<comment type="catalytic activity">
    <reaction evidence="9">
        <text>5,6-dihydrouridine(16) in tRNA + NADP(+) = uridine(16) in tRNA + NADPH + H(+)</text>
        <dbReference type="Rhea" id="RHEA:53376"/>
        <dbReference type="Rhea" id="RHEA-COMP:13543"/>
        <dbReference type="Rhea" id="RHEA-COMP:13544"/>
        <dbReference type="ChEBI" id="CHEBI:15378"/>
        <dbReference type="ChEBI" id="CHEBI:57783"/>
        <dbReference type="ChEBI" id="CHEBI:58349"/>
        <dbReference type="ChEBI" id="CHEBI:65315"/>
        <dbReference type="ChEBI" id="CHEBI:74443"/>
    </reaction>
</comment>
<comment type="similarity">
    <text evidence="9">Belongs to the Dus family. DusC subfamily.</text>
</comment>
<dbReference type="CDD" id="cd02801">
    <property type="entry name" value="DUS_like_FMN"/>
    <property type="match status" value="1"/>
</dbReference>
<dbReference type="Proteomes" id="UP000005933">
    <property type="component" value="Unassembled WGS sequence"/>
</dbReference>
<evidence type="ECO:0000256" key="6">
    <source>
        <dbReference type="ARBA" id="ARBA00022857"/>
    </source>
</evidence>
<dbReference type="PIRSF" id="PIRSF006621">
    <property type="entry name" value="Dus"/>
    <property type="match status" value="1"/>
</dbReference>
<keyword evidence="4 9" id="KW-0288">FMN</keyword>
<feature type="site" description="Interacts with tRNA" evidence="9">
    <location>
        <position position="326"/>
    </location>
</feature>
<evidence type="ECO:0000256" key="9">
    <source>
        <dbReference type="HAMAP-Rule" id="MF_02043"/>
    </source>
</evidence>
<evidence type="ECO:0000256" key="10">
    <source>
        <dbReference type="PIRNR" id="PIRNR006621"/>
    </source>
</evidence>
<feature type="binding site" evidence="9">
    <location>
        <begin position="243"/>
        <end position="245"/>
    </location>
    <ligand>
        <name>FMN</name>
        <dbReference type="ChEBI" id="CHEBI:58210"/>
    </ligand>
</feature>
<dbReference type="InterPro" id="IPR018517">
    <property type="entry name" value="tRNA_hU_synthase_CS"/>
</dbReference>
<evidence type="ECO:0000256" key="11">
    <source>
        <dbReference type="PIRSR" id="PIRSR006621-1"/>
    </source>
</evidence>
<feature type="active site" description="Proton donor" evidence="9 11">
    <location>
        <position position="142"/>
    </location>
</feature>
<name>A0AB33VIU1_RALSU</name>
<evidence type="ECO:0000313" key="15">
    <source>
        <dbReference type="Proteomes" id="UP000005933"/>
    </source>
</evidence>
<dbReference type="GO" id="GO:0010181">
    <property type="term" value="F:FMN binding"/>
    <property type="evidence" value="ECO:0007669"/>
    <property type="project" value="UniProtKB-UniRule"/>
</dbReference>
<comment type="catalytic activity">
    <reaction evidence="9">
        <text>5,6-dihydrouridine(16) in tRNA + NAD(+) = uridine(16) in tRNA + NADH + H(+)</text>
        <dbReference type="Rhea" id="RHEA:53380"/>
        <dbReference type="Rhea" id="RHEA-COMP:13543"/>
        <dbReference type="Rhea" id="RHEA-COMP:13544"/>
        <dbReference type="ChEBI" id="CHEBI:15378"/>
        <dbReference type="ChEBI" id="CHEBI:57540"/>
        <dbReference type="ChEBI" id="CHEBI:57945"/>
        <dbReference type="ChEBI" id="CHEBI:65315"/>
        <dbReference type="ChEBI" id="CHEBI:74443"/>
    </reaction>
</comment>
<dbReference type="PANTHER" id="PTHR11082:SF26">
    <property type="entry name" value="TRNA-DIHYDROURIDINE(16) SYNTHASE"/>
    <property type="match status" value="1"/>
</dbReference>
<accession>A0AB33VIU1</accession>
<dbReference type="GO" id="GO:0017150">
    <property type="term" value="F:tRNA dihydrouridine synthase activity"/>
    <property type="evidence" value="ECO:0007669"/>
    <property type="project" value="UniProtKB-UniRule"/>
</dbReference>
<evidence type="ECO:0000256" key="8">
    <source>
        <dbReference type="ARBA" id="ARBA00023002"/>
    </source>
</evidence>
<feature type="site" description="Interacts with tRNA" evidence="9">
    <location>
        <position position="139"/>
    </location>
</feature>
<dbReference type="InterPro" id="IPR013785">
    <property type="entry name" value="Aldolase_TIM"/>
</dbReference>
<dbReference type="PANTHER" id="PTHR11082">
    <property type="entry name" value="TRNA-DIHYDROURIDINE SYNTHASE"/>
    <property type="match status" value="1"/>
</dbReference>
<evidence type="ECO:0000259" key="13">
    <source>
        <dbReference type="Pfam" id="PF01207"/>
    </source>
</evidence>
<dbReference type="AlphaFoldDB" id="A0AB33VIU1"/>
<comment type="cofactor">
    <cofactor evidence="1 9 10 12">
        <name>FMN</name>
        <dbReference type="ChEBI" id="CHEBI:58210"/>
    </cofactor>
</comment>
<feature type="site" description="Interacts with tRNA; defines subfamily-specific binding signature" evidence="9">
    <location>
        <position position="319"/>
    </location>
</feature>
<comment type="function">
    <text evidence="9">Catalyzes the synthesis of 5,6-dihydrouridine (D), a modified base found in the D-loop of most tRNAs, via the reduction of the C5-C6 double bond in target uridines. Specifically modifies U16 in tRNAs.</text>
</comment>
<reference evidence="14 15" key="1">
    <citation type="journal article" date="2006" name="Mol. Plant Microbe Interact.">
        <title>Identification of open reading frames unique to a select agent: Ralstonia solanacearum race 3 biovar 2.</title>
        <authorList>
            <person name="Gabriel D.W."/>
            <person name="Allen C."/>
            <person name="Schell M."/>
            <person name="Denny T.P."/>
            <person name="Greenberg J.T."/>
            <person name="Duan Y.P."/>
            <person name="Flores-Cruz Z."/>
            <person name="Huang Q."/>
            <person name="Clifford J.M."/>
            <person name="Presting G."/>
            <person name="Gonzalez E.T."/>
            <person name="Reddy J."/>
            <person name="Elphinstone J."/>
            <person name="Swanson J."/>
            <person name="Yao J."/>
            <person name="Mulholland V."/>
            <person name="Liu L."/>
            <person name="Farmerie W."/>
            <person name="Patnaikuni M."/>
            <person name="Balogh B."/>
            <person name="Norman D."/>
            <person name="Alvarez A."/>
            <person name="Castillo J.A."/>
            <person name="Jones J."/>
            <person name="Saddler G."/>
            <person name="Walunas T."/>
            <person name="Zhukov A."/>
            <person name="Mikhailova N."/>
        </authorList>
    </citation>
    <scope>NUCLEOTIDE SEQUENCE [LARGE SCALE GENOMIC DNA]</scope>
    <source>
        <strain evidence="14 15">UW551</strain>
    </source>
</reference>
<keyword evidence="7 9" id="KW-0694">RNA-binding</keyword>
<feature type="site" description="Interacts with tRNA; defines subfamily-specific binding signature" evidence="9">
    <location>
        <position position="342"/>
    </location>
</feature>
<dbReference type="InterPro" id="IPR001269">
    <property type="entry name" value="DUS_fam"/>
</dbReference>
<evidence type="ECO:0000256" key="5">
    <source>
        <dbReference type="ARBA" id="ARBA00022694"/>
    </source>
</evidence>
<keyword evidence="3 9" id="KW-0285">Flavoprotein</keyword>